<dbReference type="InterPro" id="IPR003392">
    <property type="entry name" value="PTHD_SSD"/>
</dbReference>
<feature type="domain" description="SSD" evidence="8">
    <location>
        <begin position="1"/>
        <end position="65"/>
    </location>
</feature>
<keyword evidence="6" id="KW-0325">Glycoprotein</keyword>
<reference evidence="9 10" key="1">
    <citation type="submission" date="2022-12" db="EMBL/GenBank/DDBJ databases">
        <title>Chromosome-level genome of Tegillarca granosa.</title>
        <authorList>
            <person name="Kim J."/>
        </authorList>
    </citation>
    <scope>NUCLEOTIDE SEQUENCE [LARGE SCALE GENOMIC DNA]</scope>
    <source>
        <strain evidence="9">Teg-2019</strain>
        <tissue evidence="9">Adductor muscle</tissue>
    </source>
</reference>
<evidence type="ECO:0000259" key="8">
    <source>
        <dbReference type="PROSITE" id="PS50156"/>
    </source>
</evidence>
<dbReference type="InterPro" id="IPR000731">
    <property type="entry name" value="SSD"/>
</dbReference>
<dbReference type="Proteomes" id="UP001217089">
    <property type="component" value="Unassembled WGS sequence"/>
</dbReference>
<keyword evidence="3 7" id="KW-0812">Transmembrane</keyword>
<keyword evidence="10" id="KW-1185">Reference proteome</keyword>
<proteinExistence type="inferred from homology"/>
<feature type="transmembrane region" description="Helical" evidence="7">
    <location>
        <begin position="54"/>
        <end position="79"/>
    </location>
</feature>
<name>A0ABQ9ERD9_TEGGR</name>
<comment type="subcellular location">
    <subcellularLocation>
        <location evidence="1">Membrane</location>
        <topology evidence="1">Multi-pass membrane protein</topology>
    </subcellularLocation>
</comment>
<gene>
    <name evidence="9" type="ORF">KUTeg_016393</name>
</gene>
<evidence type="ECO:0000313" key="10">
    <source>
        <dbReference type="Proteomes" id="UP001217089"/>
    </source>
</evidence>
<keyword evidence="5 7" id="KW-0472">Membrane</keyword>
<protein>
    <recommendedName>
        <fullName evidence="8">SSD domain-containing protein</fullName>
    </recommendedName>
</protein>
<evidence type="ECO:0000256" key="4">
    <source>
        <dbReference type="ARBA" id="ARBA00022989"/>
    </source>
</evidence>
<dbReference type="EMBL" id="JARBDR010000813">
    <property type="protein sequence ID" value="KAJ8305848.1"/>
    <property type="molecule type" value="Genomic_DNA"/>
</dbReference>
<dbReference type="SUPFAM" id="SSF82866">
    <property type="entry name" value="Multidrug efflux transporter AcrB transmembrane domain"/>
    <property type="match status" value="1"/>
</dbReference>
<dbReference type="InterPro" id="IPR051697">
    <property type="entry name" value="Patched_domain-protein"/>
</dbReference>
<organism evidence="9 10">
    <name type="scientific">Tegillarca granosa</name>
    <name type="common">Malaysian cockle</name>
    <name type="synonym">Anadara granosa</name>
    <dbReference type="NCBI Taxonomy" id="220873"/>
    <lineage>
        <taxon>Eukaryota</taxon>
        <taxon>Metazoa</taxon>
        <taxon>Spiralia</taxon>
        <taxon>Lophotrochozoa</taxon>
        <taxon>Mollusca</taxon>
        <taxon>Bivalvia</taxon>
        <taxon>Autobranchia</taxon>
        <taxon>Pteriomorphia</taxon>
        <taxon>Arcoida</taxon>
        <taxon>Arcoidea</taxon>
        <taxon>Arcidae</taxon>
        <taxon>Tegillarca</taxon>
    </lineage>
</organism>
<accession>A0ABQ9ERD9</accession>
<evidence type="ECO:0000256" key="1">
    <source>
        <dbReference type="ARBA" id="ARBA00004141"/>
    </source>
</evidence>
<dbReference type="PROSITE" id="PS50156">
    <property type="entry name" value="SSD"/>
    <property type="match status" value="1"/>
</dbReference>
<keyword evidence="4 7" id="KW-1133">Transmembrane helix</keyword>
<evidence type="ECO:0000256" key="5">
    <source>
        <dbReference type="ARBA" id="ARBA00023136"/>
    </source>
</evidence>
<evidence type="ECO:0000313" key="9">
    <source>
        <dbReference type="EMBL" id="KAJ8305848.1"/>
    </source>
</evidence>
<evidence type="ECO:0000256" key="2">
    <source>
        <dbReference type="ARBA" id="ARBA00005585"/>
    </source>
</evidence>
<comment type="caution">
    <text evidence="9">The sequence shown here is derived from an EMBL/GenBank/DDBJ whole genome shotgun (WGS) entry which is preliminary data.</text>
</comment>
<evidence type="ECO:0000256" key="7">
    <source>
        <dbReference type="SAM" id="Phobius"/>
    </source>
</evidence>
<evidence type="ECO:0000256" key="6">
    <source>
        <dbReference type="ARBA" id="ARBA00023180"/>
    </source>
</evidence>
<evidence type="ECO:0000256" key="3">
    <source>
        <dbReference type="ARBA" id="ARBA00022692"/>
    </source>
</evidence>
<dbReference type="PANTHER" id="PTHR10796:SF130">
    <property type="entry name" value="PATCHED DOMAIN-CONTAINING PROTEIN 3-LIKE PROTEIN"/>
    <property type="match status" value="1"/>
</dbReference>
<dbReference type="Pfam" id="PF02460">
    <property type="entry name" value="Patched"/>
    <property type="match status" value="1"/>
</dbReference>
<comment type="similarity">
    <text evidence="2">Belongs to the patched family.</text>
</comment>
<sequence length="133" mass="14614">MVNSRGIGVDDVFVIVGALTTLTPDEAAQPVHEKMSLMLRHAGVSITVTSLTDIVAFGIGATTVLVLVITVGVLGVNIWGTINLKQEFDSRWFLPTDSYAYKYFEKNDIYFPNDGISAGVYCGEFYYNDGDQY</sequence>
<dbReference type="PANTHER" id="PTHR10796">
    <property type="entry name" value="PATCHED-RELATED"/>
    <property type="match status" value="1"/>
</dbReference>